<dbReference type="EMBL" id="CP034235">
    <property type="protein sequence ID" value="QGQ97676.1"/>
    <property type="molecule type" value="Genomic_DNA"/>
</dbReference>
<dbReference type="AlphaFoldDB" id="A0A6B8RQL6"/>
<dbReference type="Proteomes" id="UP000426246">
    <property type="component" value="Chromosome"/>
</dbReference>
<evidence type="ECO:0000259" key="3">
    <source>
        <dbReference type="Pfam" id="PF00857"/>
    </source>
</evidence>
<dbReference type="PANTHER" id="PTHR43540">
    <property type="entry name" value="PEROXYUREIDOACRYLATE/UREIDOACRYLATE AMIDOHYDROLASE-RELATED"/>
    <property type="match status" value="1"/>
</dbReference>
<evidence type="ECO:0000256" key="1">
    <source>
        <dbReference type="ARBA" id="ARBA00006336"/>
    </source>
</evidence>
<name>A0A6B8RQL6_9BACL</name>
<reference evidence="5" key="1">
    <citation type="submission" date="2018-11" db="EMBL/GenBank/DDBJ databases">
        <title>Complete genome sequence of Paenibacillus sp. ML311-T8.</title>
        <authorList>
            <person name="Nam Y.-D."/>
            <person name="Kang J."/>
            <person name="Chung W.-H."/>
            <person name="Park Y.S."/>
        </authorList>
    </citation>
    <scope>NUCLEOTIDE SEQUENCE [LARGE SCALE GENOMIC DNA]</scope>
    <source>
        <strain evidence="5">ML311-T8</strain>
    </source>
</reference>
<dbReference type="RefSeq" id="WP_155702778.1">
    <property type="nucleotide sequence ID" value="NZ_CP034235.1"/>
</dbReference>
<dbReference type="InterPro" id="IPR000868">
    <property type="entry name" value="Isochorismatase-like_dom"/>
</dbReference>
<dbReference type="CDD" id="cd00431">
    <property type="entry name" value="cysteine_hydrolases"/>
    <property type="match status" value="1"/>
</dbReference>
<dbReference type="SUPFAM" id="SSF52499">
    <property type="entry name" value="Isochorismatase-like hydrolases"/>
    <property type="match status" value="1"/>
</dbReference>
<dbReference type="KEGG" id="ppsc:EHS13_23680"/>
<feature type="domain" description="Isochorismatase-like" evidence="3">
    <location>
        <begin position="8"/>
        <end position="188"/>
    </location>
</feature>
<evidence type="ECO:0000313" key="4">
    <source>
        <dbReference type="EMBL" id="QGQ97676.1"/>
    </source>
</evidence>
<dbReference type="Gene3D" id="3.40.50.850">
    <property type="entry name" value="Isochorismatase-like"/>
    <property type="match status" value="1"/>
</dbReference>
<evidence type="ECO:0000313" key="5">
    <source>
        <dbReference type="Proteomes" id="UP000426246"/>
    </source>
</evidence>
<dbReference type="GO" id="GO:0016787">
    <property type="term" value="F:hydrolase activity"/>
    <property type="evidence" value="ECO:0007669"/>
    <property type="project" value="UniProtKB-KW"/>
</dbReference>
<dbReference type="OrthoDB" id="4305745at2"/>
<dbReference type="Pfam" id="PF00857">
    <property type="entry name" value="Isochorismatase"/>
    <property type="match status" value="1"/>
</dbReference>
<sequence>MEINSQTTAIVITDPQNAFLSPNGSGYELIKEVLEKVNTIENLDLVFKTAKQQNYQVFISPHYYYPYDHKWEFLSAGEKMMHDLKLFDVNAPQTAVAAASQADFLEKFKPYIEDGKTIITSPHKIFGPESNDLVLQLRKRGFSKVLVAGVNSNICVDSHMRELVEQGFEVAVIHDATAAPGMDAYNAGKVNFGLLSSGSWTTKEVIEKMNSSKAMNTEGVLASR</sequence>
<gene>
    <name evidence="4" type="ORF">EHS13_23680</name>
</gene>
<dbReference type="InterPro" id="IPR036380">
    <property type="entry name" value="Isochorismatase-like_sf"/>
</dbReference>
<evidence type="ECO:0000256" key="2">
    <source>
        <dbReference type="ARBA" id="ARBA00022801"/>
    </source>
</evidence>
<keyword evidence="5" id="KW-1185">Reference proteome</keyword>
<organism evidence="4 5">
    <name type="scientific">Paenibacillus psychroresistens</name>
    <dbReference type="NCBI Taxonomy" id="1778678"/>
    <lineage>
        <taxon>Bacteria</taxon>
        <taxon>Bacillati</taxon>
        <taxon>Bacillota</taxon>
        <taxon>Bacilli</taxon>
        <taxon>Bacillales</taxon>
        <taxon>Paenibacillaceae</taxon>
        <taxon>Paenibacillus</taxon>
    </lineage>
</organism>
<comment type="similarity">
    <text evidence="1">Belongs to the isochorismatase family.</text>
</comment>
<proteinExistence type="inferred from homology"/>
<protein>
    <submittedName>
        <fullName evidence="4">Cysteine hydrolase</fullName>
    </submittedName>
</protein>
<accession>A0A6B8RQL6</accession>
<dbReference type="InterPro" id="IPR050272">
    <property type="entry name" value="Isochorismatase-like_hydrls"/>
</dbReference>
<keyword evidence="2 4" id="KW-0378">Hydrolase</keyword>